<gene>
    <name evidence="4" type="ORF">FRZ32_07235</name>
</gene>
<dbReference type="Gene3D" id="3.40.50.300">
    <property type="entry name" value="P-loop containing nucleotide triphosphate hydrolases"/>
    <property type="match status" value="2"/>
</dbReference>
<dbReference type="OrthoDB" id="9806951at2"/>
<feature type="coiled-coil region" evidence="1">
    <location>
        <begin position="328"/>
        <end position="355"/>
    </location>
</feature>
<name>A0A5C6TTX0_9SPHN</name>
<dbReference type="InterPro" id="IPR002789">
    <property type="entry name" value="HerA_central"/>
</dbReference>
<sequence>MAGAKSELRREEWPRIGTVVGEASTGRYTFILRNLEGKLGDIVATRVEVPVASASRREIATVWGRITSIDRFNPFFPAEAAQELANENIRFLDTVLSGSRDHLEAEVLILGTTFGNDPGAAQLSPLTYPVKPSAEVLYPPADAVRRLLTGDDDRTDPPPAKLLVGSLIARGDVEVSLSARDIVSRHLAILAMTGGGKTVAARRIIRELIELRYPLVIFDPHGDYLGFYEKRVRFPNARVRVLYPVIRVRQDNLGIISDLIDKMGKKLTDPQQQFYLYLLNNAKLTDGETAASFLRKMIDHAEAVAAKKRRKDGQDLSEDLADTRTGTMNVVKRSLEFVLANLEQMESNNHRLRSQPRFASYDFEEMPDPSDAPDEIVAPGTVSIFYLAGYDHLNQSAIVSMVLEALFGHRSTLSGVIPPFQAVVEEAHNFIPSRQEGTDETPSLPTIRKVITEGRKFGTGLILISQRPSRLDETTLAQCNSFLVLRLVNPRDKSFVRSVMENLSEADANILQAFGRGQGIVSGQAVRFPLLVQVKFDADLVSEAIGDEDFIQEAQTWKPDARRQANSDAIRTNLRKPNKQPDGGDTETLKPGRRTAKPKPGRRGGIRPDY</sequence>
<feature type="compositionally biased region" description="Basic residues" evidence="2">
    <location>
        <begin position="591"/>
        <end position="610"/>
    </location>
</feature>
<dbReference type="InterPro" id="IPR008571">
    <property type="entry name" value="HerA-like"/>
</dbReference>
<evidence type="ECO:0000256" key="1">
    <source>
        <dbReference type="SAM" id="Coils"/>
    </source>
</evidence>
<keyword evidence="1" id="KW-0175">Coiled coil</keyword>
<reference evidence="4 5" key="1">
    <citation type="journal article" date="2015" name="J. Microbiol.">
        <title>Sphingosinicella ginsenosidimutans sp. nov., with ginsenoside converting activity.</title>
        <authorList>
            <person name="Kim J.K."/>
            <person name="Kang M.S."/>
            <person name="Park S.C."/>
            <person name="Kim K.M."/>
            <person name="Choi K."/>
            <person name="Yoon M.H."/>
            <person name="Im W.T."/>
        </authorList>
    </citation>
    <scope>NUCLEOTIDE SEQUENCE [LARGE SCALE GENOMIC DNA]</scope>
    <source>
        <strain evidence="4 5">BS-11</strain>
    </source>
</reference>
<feature type="domain" description="Helicase HerA central" evidence="3">
    <location>
        <begin position="164"/>
        <end position="404"/>
    </location>
</feature>
<keyword evidence="4" id="KW-0067">ATP-binding</keyword>
<dbReference type="Proteomes" id="UP000321249">
    <property type="component" value="Unassembled WGS sequence"/>
</dbReference>
<evidence type="ECO:0000313" key="5">
    <source>
        <dbReference type="Proteomes" id="UP000321249"/>
    </source>
</evidence>
<keyword evidence="5" id="KW-1185">Reference proteome</keyword>
<dbReference type="Pfam" id="PF01935">
    <property type="entry name" value="DUF87"/>
    <property type="match status" value="1"/>
</dbReference>
<accession>A0A5C6TTX0</accession>
<dbReference type="EMBL" id="VOQQ01000001">
    <property type="protein sequence ID" value="TXC63471.1"/>
    <property type="molecule type" value="Genomic_DNA"/>
</dbReference>
<protein>
    <submittedName>
        <fullName evidence="4">ATP-binding protein</fullName>
    </submittedName>
</protein>
<dbReference type="PANTHER" id="PTHR42957">
    <property type="entry name" value="HELICASE MJ1565-RELATED"/>
    <property type="match status" value="1"/>
</dbReference>
<organism evidence="4 5">
    <name type="scientific">Allosphingosinicella ginsenosidimutans</name>
    <dbReference type="NCBI Taxonomy" id="1176539"/>
    <lineage>
        <taxon>Bacteria</taxon>
        <taxon>Pseudomonadati</taxon>
        <taxon>Pseudomonadota</taxon>
        <taxon>Alphaproteobacteria</taxon>
        <taxon>Sphingomonadales</taxon>
        <taxon>Sphingomonadaceae</taxon>
        <taxon>Allosphingosinicella</taxon>
    </lineage>
</organism>
<dbReference type="AlphaFoldDB" id="A0A5C6TTX0"/>
<dbReference type="GO" id="GO:0005524">
    <property type="term" value="F:ATP binding"/>
    <property type="evidence" value="ECO:0007669"/>
    <property type="project" value="UniProtKB-KW"/>
</dbReference>
<dbReference type="PANTHER" id="PTHR42957:SF2">
    <property type="entry name" value="HELICASE HERA CENTRAL DOMAIN-CONTAINING PROTEIN"/>
    <property type="match status" value="1"/>
</dbReference>
<comment type="caution">
    <text evidence="4">The sequence shown here is derived from an EMBL/GenBank/DDBJ whole genome shotgun (WGS) entry which is preliminary data.</text>
</comment>
<dbReference type="RefSeq" id="WP_147042881.1">
    <property type="nucleotide sequence ID" value="NZ_BAABIR010000003.1"/>
</dbReference>
<dbReference type="SUPFAM" id="SSF52540">
    <property type="entry name" value="P-loop containing nucleoside triphosphate hydrolases"/>
    <property type="match status" value="1"/>
</dbReference>
<keyword evidence="4" id="KW-0547">Nucleotide-binding</keyword>
<dbReference type="InterPro" id="IPR027417">
    <property type="entry name" value="P-loop_NTPase"/>
</dbReference>
<evidence type="ECO:0000313" key="4">
    <source>
        <dbReference type="EMBL" id="TXC63471.1"/>
    </source>
</evidence>
<feature type="region of interest" description="Disordered" evidence="2">
    <location>
        <begin position="558"/>
        <end position="610"/>
    </location>
</feature>
<evidence type="ECO:0000259" key="3">
    <source>
        <dbReference type="Pfam" id="PF01935"/>
    </source>
</evidence>
<evidence type="ECO:0000256" key="2">
    <source>
        <dbReference type="SAM" id="MobiDB-lite"/>
    </source>
</evidence>
<proteinExistence type="predicted"/>